<dbReference type="Proteomes" id="UP001605036">
    <property type="component" value="Unassembled WGS sequence"/>
</dbReference>
<evidence type="ECO:0000313" key="2">
    <source>
        <dbReference type="EMBL" id="KAL2635978.1"/>
    </source>
</evidence>
<sequence>MENCWPTTVSLLQLASTELSRFIAPGDRNSCSPRAADVPQRLEEESRSRSQIMWDPGHESAKSSKSAEAIRALLRCCGDPQQLPGCFCSQERQPAQLKWSSGISLAHSRFNHFSSLYPICTA</sequence>
<comment type="caution">
    <text evidence="2">The sequence shown here is derived from an EMBL/GenBank/DDBJ whole genome shotgun (WGS) entry which is preliminary data.</text>
</comment>
<organism evidence="2 3">
    <name type="scientific">Riccia fluitans</name>
    <dbReference type="NCBI Taxonomy" id="41844"/>
    <lineage>
        <taxon>Eukaryota</taxon>
        <taxon>Viridiplantae</taxon>
        <taxon>Streptophyta</taxon>
        <taxon>Embryophyta</taxon>
        <taxon>Marchantiophyta</taxon>
        <taxon>Marchantiopsida</taxon>
        <taxon>Marchantiidae</taxon>
        <taxon>Marchantiales</taxon>
        <taxon>Ricciaceae</taxon>
        <taxon>Riccia</taxon>
    </lineage>
</organism>
<gene>
    <name evidence="2" type="ORF">R1flu_007457</name>
</gene>
<proteinExistence type="predicted"/>
<name>A0ABD1YZR0_9MARC</name>
<evidence type="ECO:0000313" key="3">
    <source>
        <dbReference type="Proteomes" id="UP001605036"/>
    </source>
</evidence>
<keyword evidence="3" id="KW-1185">Reference proteome</keyword>
<reference evidence="2 3" key="1">
    <citation type="submission" date="2024-09" db="EMBL/GenBank/DDBJ databases">
        <title>Chromosome-scale assembly of Riccia fluitans.</title>
        <authorList>
            <person name="Paukszto L."/>
            <person name="Sawicki J."/>
            <person name="Karawczyk K."/>
            <person name="Piernik-Szablinska J."/>
            <person name="Szczecinska M."/>
            <person name="Mazdziarz M."/>
        </authorList>
    </citation>
    <scope>NUCLEOTIDE SEQUENCE [LARGE SCALE GENOMIC DNA]</scope>
    <source>
        <strain evidence="2">Rf_01</strain>
        <tissue evidence="2">Aerial parts of the thallus</tissue>
    </source>
</reference>
<protein>
    <submittedName>
        <fullName evidence="2">Uncharacterized protein</fullName>
    </submittedName>
</protein>
<dbReference type="EMBL" id="JBHFFA010000003">
    <property type="protein sequence ID" value="KAL2635978.1"/>
    <property type="molecule type" value="Genomic_DNA"/>
</dbReference>
<dbReference type="AlphaFoldDB" id="A0ABD1YZR0"/>
<feature type="region of interest" description="Disordered" evidence="1">
    <location>
        <begin position="30"/>
        <end position="66"/>
    </location>
</feature>
<evidence type="ECO:0000256" key="1">
    <source>
        <dbReference type="SAM" id="MobiDB-lite"/>
    </source>
</evidence>
<accession>A0ABD1YZR0</accession>